<feature type="signal peptide" evidence="1">
    <location>
        <begin position="1"/>
        <end position="20"/>
    </location>
</feature>
<dbReference type="EMBL" id="JAPMUA010000001">
    <property type="protein sequence ID" value="MDG3584739.1"/>
    <property type="molecule type" value="Genomic_DNA"/>
</dbReference>
<reference evidence="2" key="1">
    <citation type="submission" date="2022-11" db="EMBL/GenBank/DDBJ databases">
        <title>High-quality draft genome sequence of Galbibacter sp. strain CMA-7.</title>
        <authorList>
            <person name="Wei L."/>
            <person name="Dong C."/>
            <person name="Shao Z."/>
        </authorList>
    </citation>
    <scope>NUCLEOTIDE SEQUENCE</scope>
    <source>
        <strain evidence="2">CMA-7</strain>
    </source>
</reference>
<proteinExistence type="predicted"/>
<dbReference type="PROSITE" id="PS51257">
    <property type="entry name" value="PROKAR_LIPOPROTEIN"/>
    <property type="match status" value="1"/>
</dbReference>
<keyword evidence="1" id="KW-0732">Signal</keyword>
<protein>
    <submittedName>
        <fullName evidence="2">Uncharacterized protein</fullName>
    </submittedName>
</protein>
<feature type="chain" id="PRO_5047295310" evidence="1">
    <location>
        <begin position="21"/>
        <end position="292"/>
    </location>
</feature>
<sequence length="292" mass="32577">MTKKIILLLVSAIGCLNTNAQSYSGILTHTNSYFTIKPFNSSYDDGYGARLFYDGNKKALIFWNIDPGYQYTNIEVGNINSYDIKSEKINAGRLILEDKLGIGTISPSSPLSISVGGQGINFAYGTNSSGYTLNVGVNDDGVNIENSSSVRGYNFKNSRGTLLTISHKGNAFLNGKFEAKEIKVTATPTADFVFNEGYNLPSLDFIESYVKKNKHLPEVASAEEMKENGVNIGEFQIKLLQKIEELTLYTITQEKKLKEYGVLENKYKMLQEKVIVMERLINQLIEKENQQP</sequence>
<name>A0ABT6FNU7_9FLAO</name>
<evidence type="ECO:0000313" key="3">
    <source>
        <dbReference type="Proteomes" id="UP001153642"/>
    </source>
</evidence>
<comment type="caution">
    <text evidence="2">The sequence shown here is derived from an EMBL/GenBank/DDBJ whole genome shotgun (WGS) entry which is preliminary data.</text>
</comment>
<accession>A0ABT6FNU7</accession>
<dbReference type="RefSeq" id="WP_277898497.1">
    <property type="nucleotide sequence ID" value="NZ_JAPMUA010000001.1"/>
</dbReference>
<evidence type="ECO:0000313" key="2">
    <source>
        <dbReference type="EMBL" id="MDG3584739.1"/>
    </source>
</evidence>
<organism evidence="2 3">
    <name type="scientific">Galbibacter pacificus</name>
    <dbReference type="NCBI Taxonomy" id="2996052"/>
    <lineage>
        <taxon>Bacteria</taxon>
        <taxon>Pseudomonadati</taxon>
        <taxon>Bacteroidota</taxon>
        <taxon>Flavobacteriia</taxon>
        <taxon>Flavobacteriales</taxon>
        <taxon>Flavobacteriaceae</taxon>
        <taxon>Galbibacter</taxon>
    </lineage>
</organism>
<gene>
    <name evidence="2" type="ORF">OSR52_02580</name>
</gene>
<dbReference type="Proteomes" id="UP001153642">
    <property type="component" value="Unassembled WGS sequence"/>
</dbReference>
<evidence type="ECO:0000256" key="1">
    <source>
        <dbReference type="SAM" id="SignalP"/>
    </source>
</evidence>
<keyword evidence="3" id="KW-1185">Reference proteome</keyword>